<keyword evidence="2" id="KW-1185">Reference proteome</keyword>
<sequence>MPVRIPSSTILLRKTTFFCVVDQKKKIKQTTLDQFSHKKIVEEELEEGDMSEVEHIARESKVKIQQMMTSDFFSFFAREKTAKGNKMLEKKNPHWNCRFPKRSESVIQKPGTNV</sequence>
<gene>
    <name evidence="1" type="ORF">E2C01_034647</name>
</gene>
<evidence type="ECO:0000313" key="1">
    <source>
        <dbReference type="EMBL" id="MPC41066.1"/>
    </source>
</evidence>
<reference evidence="1 2" key="1">
    <citation type="submission" date="2019-05" db="EMBL/GenBank/DDBJ databases">
        <title>Another draft genome of Portunus trituberculatus and its Hox gene families provides insights of decapod evolution.</title>
        <authorList>
            <person name="Jeong J.-H."/>
            <person name="Song I."/>
            <person name="Kim S."/>
            <person name="Choi T."/>
            <person name="Kim D."/>
            <person name="Ryu S."/>
            <person name="Kim W."/>
        </authorList>
    </citation>
    <scope>NUCLEOTIDE SEQUENCE [LARGE SCALE GENOMIC DNA]</scope>
    <source>
        <tissue evidence="1">Muscle</tissue>
    </source>
</reference>
<proteinExistence type="predicted"/>
<protein>
    <submittedName>
        <fullName evidence="1">Uncharacterized protein</fullName>
    </submittedName>
</protein>
<accession>A0A5B7F6V6</accession>
<dbReference type="EMBL" id="VSRR010004915">
    <property type="protein sequence ID" value="MPC41066.1"/>
    <property type="molecule type" value="Genomic_DNA"/>
</dbReference>
<evidence type="ECO:0000313" key="2">
    <source>
        <dbReference type="Proteomes" id="UP000324222"/>
    </source>
</evidence>
<comment type="caution">
    <text evidence="1">The sequence shown here is derived from an EMBL/GenBank/DDBJ whole genome shotgun (WGS) entry which is preliminary data.</text>
</comment>
<dbReference type="AlphaFoldDB" id="A0A5B7F6V6"/>
<dbReference type="Proteomes" id="UP000324222">
    <property type="component" value="Unassembled WGS sequence"/>
</dbReference>
<name>A0A5B7F6V6_PORTR</name>
<organism evidence="1 2">
    <name type="scientific">Portunus trituberculatus</name>
    <name type="common">Swimming crab</name>
    <name type="synonym">Neptunus trituberculatus</name>
    <dbReference type="NCBI Taxonomy" id="210409"/>
    <lineage>
        <taxon>Eukaryota</taxon>
        <taxon>Metazoa</taxon>
        <taxon>Ecdysozoa</taxon>
        <taxon>Arthropoda</taxon>
        <taxon>Crustacea</taxon>
        <taxon>Multicrustacea</taxon>
        <taxon>Malacostraca</taxon>
        <taxon>Eumalacostraca</taxon>
        <taxon>Eucarida</taxon>
        <taxon>Decapoda</taxon>
        <taxon>Pleocyemata</taxon>
        <taxon>Brachyura</taxon>
        <taxon>Eubrachyura</taxon>
        <taxon>Portunoidea</taxon>
        <taxon>Portunidae</taxon>
        <taxon>Portuninae</taxon>
        <taxon>Portunus</taxon>
    </lineage>
</organism>